<dbReference type="GO" id="GO:0010181">
    <property type="term" value="F:FMN binding"/>
    <property type="evidence" value="ECO:0007669"/>
    <property type="project" value="InterPro"/>
</dbReference>
<sequence>MYKIDANDISAKDNYKILSGSVIPRPIAFVSSISLENQVVNAAPFSFFNVVSSNPPLLSISVQRINGEMKDTARNITNSKEFVIHLSDESIIEEINKTAASLPQDESELEQTSLSLVDSEKISVPGIREAKIRFECRLEQHLTFANDHNEETTDLIIGRVLCYHLHNQVYDPANGYILSEHLAPVCRLAGNDYAALGKKFTIERPL</sequence>
<evidence type="ECO:0000256" key="4">
    <source>
        <dbReference type="ARBA" id="ARBA00038054"/>
    </source>
</evidence>
<dbReference type="EMBL" id="CP012600">
    <property type="protein sequence ID" value="ALC83746.1"/>
    <property type="molecule type" value="Genomic_DNA"/>
</dbReference>
<evidence type="ECO:0000256" key="1">
    <source>
        <dbReference type="ARBA" id="ARBA00001917"/>
    </source>
</evidence>
<keyword evidence="3" id="KW-0288">FMN</keyword>
<gene>
    <name evidence="6" type="ORF">AM592_21160</name>
</gene>
<evidence type="ECO:0000313" key="6">
    <source>
        <dbReference type="EMBL" id="ALC83746.1"/>
    </source>
</evidence>
<dbReference type="PATRIC" id="fig|1441095.3.peg.4684"/>
<dbReference type="Pfam" id="PF01613">
    <property type="entry name" value="Flavin_Reduct"/>
    <property type="match status" value="1"/>
</dbReference>
<evidence type="ECO:0000313" key="7">
    <source>
        <dbReference type="Proteomes" id="UP000067625"/>
    </source>
</evidence>
<dbReference type="STRING" id="1441095.AM592_21160"/>
<evidence type="ECO:0000256" key="3">
    <source>
        <dbReference type="ARBA" id="ARBA00022643"/>
    </source>
</evidence>
<dbReference type="SUPFAM" id="SSF50475">
    <property type="entry name" value="FMN-binding split barrel"/>
    <property type="match status" value="1"/>
</dbReference>
<name>A0A0M3RAT2_9BACI</name>
<evidence type="ECO:0000256" key="2">
    <source>
        <dbReference type="ARBA" id="ARBA00022630"/>
    </source>
</evidence>
<reference evidence="7" key="1">
    <citation type="submission" date="2015-08" db="EMBL/GenBank/DDBJ databases">
        <title>Genome sequencing project for genomic taxonomy and phylogenomics of Bacillus-like bacteria.</title>
        <authorList>
            <person name="Liu B."/>
            <person name="Wang J."/>
            <person name="Zhu Y."/>
            <person name="Liu G."/>
            <person name="Chen Q."/>
            <person name="Chen Z."/>
            <person name="Lan J."/>
            <person name="Che J."/>
            <person name="Ge C."/>
            <person name="Shi H."/>
            <person name="Pan Z."/>
            <person name="Liu X."/>
        </authorList>
    </citation>
    <scope>NUCLEOTIDE SEQUENCE [LARGE SCALE GENOMIC DNA]</scope>
    <source>
        <strain evidence="7">FJAT-4402</strain>
    </source>
</reference>
<keyword evidence="7" id="KW-1185">Reference proteome</keyword>
<keyword evidence="2" id="KW-0285">Flavoprotein</keyword>
<comment type="similarity">
    <text evidence="4">Belongs to the flavoredoxin family.</text>
</comment>
<dbReference type="InterPro" id="IPR012349">
    <property type="entry name" value="Split_barrel_FMN-bd"/>
</dbReference>
<dbReference type="SMART" id="SM00903">
    <property type="entry name" value="Flavin_Reduct"/>
    <property type="match status" value="1"/>
</dbReference>
<organism evidence="6 7">
    <name type="scientific">Bacillus gobiensis</name>
    <dbReference type="NCBI Taxonomy" id="1441095"/>
    <lineage>
        <taxon>Bacteria</taxon>
        <taxon>Bacillati</taxon>
        <taxon>Bacillota</taxon>
        <taxon>Bacilli</taxon>
        <taxon>Bacillales</taxon>
        <taxon>Bacillaceae</taxon>
        <taxon>Bacillus</taxon>
    </lineage>
</organism>
<proteinExistence type="inferred from homology"/>
<dbReference type="OrthoDB" id="9794638at2"/>
<dbReference type="PANTHER" id="PTHR33798">
    <property type="entry name" value="FLAVOPROTEIN OXYGENASE"/>
    <property type="match status" value="1"/>
</dbReference>
<reference evidence="6 7" key="2">
    <citation type="journal article" date="2016" name="Int. J. Syst. Evol. Microbiol.">
        <title>Bacillus gobiensis sp. nov., isolated from a soil sample.</title>
        <authorList>
            <person name="Liu B."/>
            <person name="Liu G.H."/>
            <person name="Cetin S."/>
            <person name="Schumann P."/>
            <person name="Pan Z.Z."/>
            <person name="Chen Q.Q."/>
        </authorList>
    </citation>
    <scope>NUCLEOTIDE SEQUENCE [LARGE SCALE GENOMIC DNA]</scope>
    <source>
        <strain evidence="6 7">FJAT-4402</strain>
    </source>
</reference>
<comment type="cofactor">
    <cofactor evidence="1">
        <name>FMN</name>
        <dbReference type="ChEBI" id="CHEBI:58210"/>
    </cofactor>
</comment>
<dbReference type="Proteomes" id="UP000067625">
    <property type="component" value="Chromosome"/>
</dbReference>
<dbReference type="InterPro" id="IPR002563">
    <property type="entry name" value="Flavin_Rdtase-like_dom"/>
</dbReference>
<dbReference type="RefSeq" id="WP_053605617.1">
    <property type="nucleotide sequence ID" value="NZ_CP012600.1"/>
</dbReference>
<dbReference type="AlphaFoldDB" id="A0A0M3RAT2"/>
<protein>
    <recommendedName>
        <fullName evidence="5">Flavin reductase like domain-containing protein</fullName>
    </recommendedName>
</protein>
<evidence type="ECO:0000259" key="5">
    <source>
        <dbReference type="SMART" id="SM00903"/>
    </source>
</evidence>
<accession>A0A0M3RAT2</accession>
<dbReference type="PANTHER" id="PTHR33798:SF5">
    <property type="entry name" value="FLAVIN REDUCTASE LIKE DOMAIN-CONTAINING PROTEIN"/>
    <property type="match status" value="1"/>
</dbReference>
<dbReference type="Gene3D" id="2.30.110.10">
    <property type="entry name" value="Electron Transport, Fmn-binding Protein, Chain A"/>
    <property type="match status" value="1"/>
</dbReference>
<dbReference type="GO" id="GO:0016646">
    <property type="term" value="F:oxidoreductase activity, acting on the CH-NH group of donors, NAD or NADP as acceptor"/>
    <property type="evidence" value="ECO:0007669"/>
    <property type="project" value="UniProtKB-ARBA"/>
</dbReference>
<feature type="domain" description="Flavin reductase like" evidence="5">
    <location>
        <begin position="20"/>
        <end position="178"/>
    </location>
</feature>